<gene>
    <name evidence="1" type="ORF">J5U22_01698</name>
</gene>
<organism evidence="1 2">
    <name type="scientific">Saccharolobus shibatae</name>
    <dbReference type="NCBI Taxonomy" id="2286"/>
    <lineage>
        <taxon>Archaea</taxon>
        <taxon>Thermoproteota</taxon>
        <taxon>Thermoprotei</taxon>
        <taxon>Sulfolobales</taxon>
        <taxon>Sulfolobaceae</taxon>
        <taxon>Saccharolobus</taxon>
    </lineage>
</organism>
<protein>
    <submittedName>
        <fullName evidence="1">Uncharacterized protein</fullName>
    </submittedName>
</protein>
<evidence type="ECO:0000313" key="2">
    <source>
        <dbReference type="Proteomes" id="UP000694036"/>
    </source>
</evidence>
<proteinExistence type="predicted"/>
<dbReference type="EMBL" id="CP077713">
    <property type="protein sequence ID" value="QXJ35151.1"/>
    <property type="molecule type" value="Genomic_DNA"/>
</dbReference>
<sequence>MKDDPKQIFTASYIKGLIYYRIESLQRLLDHLVQNFQLIYYRIESSFILCGDGEK</sequence>
<reference evidence="1 2" key="1">
    <citation type="journal article" date="2021" name="Environ. Microbiol.">
        <title>New insights into the diversity and evolution of the archaeal mobilome from three complete genomes of Saccharolobus shibatae.</title>
        <authorList>
            <person name="Medvedeva S."/>
            <person name="Brandt D."/>
            <person name="Cvirkaite-Krupovic V."/>
            <person name="Liu Y."/>
            <person name="Severinov K."/>
            <person name="Ishino S."/>
            <person name="Ishino Y."/>
            <person name="Prangishvili D."/>
            <person name="Kalinowski J."/>
            <person name="Krupovic M."/>
        </authorList>
    </citation>
    <scope>NUCLEOTIDE SEQUENCE [LARGE SCALE GENOMIC DNA]</scope>
    <source>
        <strain evidence="1 2">S38A</strain>
    </source>
</reference>
<keyword evidence="2" id="KW-1185">Reference proteome</keyword>
<dbReference type="Proteomes" id="UP000694036">
    <property type="component" value="Chromosome"/>
</dbReference>
<accession>A0A8F5C1A6</accession>
<evidence type="ECO:0000313" key="1">
    <source>
        <dbReference type="EMBL" id="QXJ35151.1"/>
    </source>
</evidence>
<dbReference type="AlphaFoldDB" id="A0A8F5C1A6"/>
<name>A0A8F5C1A6_9CREN</name>